<gene>
    <name evidence="1" type="ORF">EUX57_11580</name>
</gene>
<comment type="caution">
    <text evidence="1">The sequence shown here is derived from an EMBL/GenBank/DDBJ whole genome shotgun (WGS) entry which is preliminary data.</text>
</comment>
<proteinExistence type="predicted"/>
<name>A0A4Q7CYW6_9PSED</name>
<dbReference type="Proteomes" id="UP000293369">
    <property type="component" value="Unassembled WGS sequence"/>
</dbReference>
<dbReference type="AlphaFoldDB" id="A0A4Q7CYW6"/>
<evidence type="ECO:0000313" key="1">
    <source>
        <dbReference type="EMBL" id="RZI31674.1"/>
    </source>
</evidence>
<organism evidence="1 2">
    <name type="scientific">Pseudomonas orientalis</name>
    <dbReference type="NCBI Taxonomy" id="76758"/>
    <lineage>
        <taxon>Bacteria</taxon>
        <taxon>Pseudomonadati</taxon>
        <taxon>Pseudomonadota</taxon>
        <taxon>Gammaproteobacteria</taxon>
        <taxon>Pseudomonadales</taxon>
        <taxon>Pseudomonadaceae</taxon>
        <taxon>Pseudomonas</taxon>
    </lineage>
</organism>
<reference evidence="1 2" key="1">
    <citation type="submission" date="2019-02" db="EMBL/GenBank/DDBJ databases">
        <title>Pseudomonas spp from wheat grain.</title>
        <authorList>
            <person name="Cho G.-S."/>
            <person name="Franz C.M.A.P."/>
        </authorList>
    </citation>
    <scope>NUCLEOTIDE SEQUENCE [LARGE SCALE GENOMIC DNA]</scope>
    <source>
        <strain evidence="1 2">133NRW</strain>
    </source>
</reference>
<evidence type="ECO:0000313" key="2">
    <source>
        <dbReference type="Proteomes" id="UP000293369"/>
    </source>
</evidence>
<dbReference type="EMBL" id="SGFE01000020">
    <property type="protein sequence ID" value="RZI31674.1"/>
    <property type="molecule type" value="Genomic_DNA"/>
</dbReference>
<protein>
    <submittedName>
        <fullName evidence="1">Uncharacterized protein</fullName>
    </submittedName>
</protein>
<dbReference type="RefSeq" id="WP_128876559.1">
    <property type="nucleotide sequence ID" value="NZ_SGFE01000020.1"/>
</dbReference>
<sequence length="79" mass="7977">MSSLQQLIAPSHRFDLQLSPANSYDEIELFVEELSDSLHFASDCASSIGSASTTGGCAGGCVSSASTAGTLSCIISTGS</sequence>
<accession>A0A4Q7CYW6</accession>